<keyword evidence="4" id="KW-0675">Receptor</keyword>
<feature type="domain" description="Ig-like" evidence="3">
    <location>
        <begin position="208"/>
        <end position="295"/>
    </location>
</feature>
<evidence type="ECO:0000256" key="2">
    <source>
        <dbReference type="SAM" id="SignalP"/>
    </source>
</evidence>
<dbReference type="CDD" id="cd00096">
    <property type="entry name" value="Ig"/>
    <property type="match status" value="1"/>
</dbReference>
<evidence type="ECO:0000259" key="3">
    <source>
        <dbReference type="PROSITE" id="PS50835"/>
    </source>
</evidence>
<evidence type="ECO:0000256" key="1">
    <source>
        <dbReference type="SAM" id="Phobius"/>
    </source>
</evidence>
<feature type="signal peptide" evidence="2">
    <location>
        <begin position="1"/>
        <end position="18"/>
    </location>
</feature>
<dbReference type="InterPro" id="IPR003599">
    <property type="entry name" value="Ig_sub"/>
</dbReference>
<evidence type="ECO:0000313" key="5">
    <source>
        <dbReference type="Proteomes" id="UP000693946"/>
    </source>
</evidence>
<dbReference type="InterPro" id="IPR003598">
    <property type="entry name" value="Ig_sub2"/>
</dbReference>
<proteinExistence type="predicted"/>
<sequence length="355" mass="39957">MLTVFTLLMLLIIKEGSGNSDRSVTFENPNPCALKGKSVEFRCSYSYREGETVRKTTWYRGKLNGTIWTRVALSDFPSYESRSEYLGDWQHNCSLAIHDLQVNDTGYYYFRFDTDTYGFRSKKSVYLSVTELNVRVCPERVRVGENVTLECKTSCHQLSNTAWFKDGRPISKTMFRAQAEDSGNYVCAIRGRESEQSDSVALDVQYGPLNMSIEVSKLGHLSNSTSVNLTCRATANPAAINYTWYKTTGSSSSSMVHVGSGQVLSLTSVVRPGLYLCQARNSVGENNLTQTVLIADHKDINHFILVGIVVKIILALLLTLIIIWIGRRTCYSAEDKKVRRYHVKRTINNSLSQNV</sequence>
<dbReference type="Pfam" id="PF07686">
    <property type="entry name" value="V-set"/>
    <property type="match status" value="1"/>
</dbReference>
<dbReference type="EMBL" id="JAGKHQ010000021">
    <property type="protein sequence ID" value="KAG7474314.1"/>
    <property type="molecule type" value="Genomic_DNA"/>
</dbReference>
<comment type="caution">
    <text evidence="4">The sequence shown here is derived from an EMBL/GenBank/DDBJ whole genome shotgun (WGS) entry which is preliminary data.</text>
</comment>
<dbReference type="SMART" id="SM00408">
    <property type="entry name" value="IGc2"/>
    <property type="match status" value="2"/>
</dbReference>
<organism evidence="4 5">
    <name type="scientific">Solea senegalensis</name>
    <name type="common">Senegalese sole</name>
    <dbReference type="NCBI Taxonomy" id="28829"/>
    <lineage>
        <taxon>Eukaryota</taxon>
        <taxon>Metazoa</taxon>
        <taxon>Chordata</taxon>
        <taxon>Craniata</taxon>
        <taxon>Vertebrata</taxon>
        <taxon>Euteleostomi</taxon>
        <taxon>Actinopterygii</taxon>
        <taxon>Neopterygii</taxon>
        <taxon>Teleostei</taxon>
        <taxon>Neoteleostei</taxon>
        <taxon>Acanthomorphata</taxon>
        <taxon>Carangaria</taxon>
        <taxon>Pleuronectiformes</taxon>
        <taxon>Pleuronectoidei</taxon>
        <taxon>Soleidae</taxon>
        <taxon>Solea</taxon>
    </lineage>
</organism>
<dbReference type="Pfam" id="PF13927">
    <property type="entry name" value="Ig_3"/>
    <property type="match status" value="1"/>
</dbReference>
<dbReference type="Proteomes" id="UP000693946">
    <property type="component" value="Linkage Group LG9"/>
</dbReference>
<dbReference type="Pfam" id="PF13895">
    <property type="entry name" value="Ig_2"/>
    <property type="match status" value="1"/>
</dbReference>
<keyword evidence="1" id="KW-1133">Transmembrane helix</keyword>
<reference evidence="4 5" key="1">
    <citation type="journal article" date="2021" name="Sci. Rep.">
        <title>Chromosome anchoring in Senegalese sole (Solea senegalensis) reveals sex-associated markers and genome rearrangements in flatfish.</title>
        <authorList>
            <person name="Guerrero-Cozar I."/>
            <person name="Gomez-Garrido J."/>
            <person name="Berbel C."/>
            <person name="Martinez-Blanch J.F."/>
            <person name="Alioto T."/>
            <person name="Claros M.G."/>
            <person name="Gagnaire P.A."/>
            <person name="Manchado M."/>
        </authorList>
    </citation>
    <scope>NUCLEOTIDE SEQUENCE [LARGE SCALE GENOMIC DNA]</scope>
    <source>
        <strain evidence="4">Sse05_10M</strain>
    </source>
</reference>
<dbReference type="SMART" id="SM00409">
    <property type="entry name" value="IG"/>
    <property type="match status" value="3"/>
</dbReference>
<feature type="transmembrane region" description="Helical" evidence="1">
    <location>
        <begin position="303"/>
        <end position="326"/>
    </location>
</feature>
<feature type="chain" id="PRO_5043966865" evidence="2">
    <location>
        <begin position="19"/>
        <end position="355"/>
    </location>
</feature>
<keyword evidence="1" id="KW-0812">Transmembrane</keyword>
<dbReference type="PROSITE" id="PS50835">
    <property type="entry name" value="IG_LIKE"/>
    <property type="match status" value="2"/>
</dbReference>
<dbReference type="PANTHER" id="PTHR46013:SF4">
    <property type="entry name" value="B-CELL RECEPTOR CD22-RELATED"/>
    <property type="match status" value="1"/>
</dbReference>
<dbReference type="PANTHER" id="PTHR46013">
    <property type="entry name" value="VASCULAR CELL ADHESION MOLECULE 1"/>
    <property type="match status" value="1"/>
</dbReference>
<keyword evidence="5" id="KW-1185">Reference proteome</keyword>
<protein>
    <submittedName>
        <fullName evidence="4">B-cell receptor CD22-like</fullName>
    </submittedName>
</protein>
<dbReference type="InterPro" id="IPR007110">
    <property type="entry name" value="Ig-like_dom"/>
</dbReference>
<dbReference type="AlphaFoldDB" id="A0AAV6PPI7"/>
<keyword evidence="2" id="KW-0732">Signal</keyword>
<accession>A0AAV6PPI7</accession>
<keyword evidence="1" id="KW-0472">Membrane</keyword>
<gene>
    <name evidence="4" type="ORF">JOB18_006154</name>
</gene>
<dbReference type="InterPro" id="IPR013106">
    <property type="entry name" value="Ig_V-set"/>
</dbReference>
<evidence type="ECO:0000313" key="4">
    <source>
        <dbReference type="EMBL" id="KAG7474314.1"/>
    </source>
</evidence>
<feature type="domain" description="Ig-like" evidence="3">
    <location>
        <begin position="144"/>
        <end position="203"/>
    </location>
</feature>
<name>A0AAV6PPI7_SOLSE</name>